<evidence type="ECO:0000256" key="1">
    <source>
        <dbReference type="SAM" id="MobiDB-lite"/>
    </source>
</evidence>
<evidence type="ECO:0000313" key="4">
    <source>
        <dbReference type="Proteomes" id="UP001388259"/>
    </source>
</evidence>
<evidence type="ECO:0000313" key="2">
    <source>
        <dbReference type="EMBL" id="MEM0517285.1"/>
    </source>
</evidence>
<comment type="caution">
    <text evidence="2">The sequence shown here is derived from an EMBL/GenBank/DDBJ whole genome shotgun (WGS) entry which is preliminary data.</text>
</comment>
<feature type="compositionally biased region" description="Basic and acidic residues" evidence="1">
    <location>
        <begin position="1"/>
        <end position="19"/>
    </location>
</feature>
<sequence length="47" mass="5545">MKNNEKDIEKEKQSKKEQAINKSATQGKDINHQVKERKEKHQPRDTA</sequence>
<dbReference type="AlphaFoldDB" id="A0AB35YM78"/>
<dbReference type="EMBL" id="JBANCF010000001">
    <property type="protein sequence ID" value="MEM0571974.1"/>
    <property type="molecule type" value="Genomic_DNA"/>
</dbReference>
<dbReference type="RefSeq" id="WP_342686657.1">
    <property type="nucleotide sequence ID" value="NZ_JAZBJM010000001.1"/>
</dbReference>
<dbReference type="Proteomes" id="UP001388259">
    <property type="component" value="Unassembled WGS sequence"/>
</dbReference>
<keyword evidence="5" id="KW-1185">Reference proteome</keyword>
<organism evidence="2 4">
    <name type="scientific">Aequorivita flava</name>
    <dbReference type="NCBI Taxonomy" id="3114371"/>
    <lineage>
        <taxon>Bacteria</taxon>
        <taxon>Pseudomonadati</taxon>
        <taxon>Bacteroidota</taxon>
        <taxon>Flavobacteriia</taxon>
        <taxon>Flavobacteriales</taxon>
        <taxon>Flavobacteriaceae</taxon>
        <taxon>Aequorivita</taxon>
    </lineage>
</organism>
<evidence type="ECO:0000313" key="3">
    <source>
        <dbReference type="EMBL" id="MEM0571974.1"/>
    </source>
</evidence>
<feature type="compositionally biased region" description="Basic and acidic residues" evidence="1">
    <location>
        <begin position="29"/>
        <end position="47"/>
    </location>
</feature>
<evidence type="ECO:0008006" key="6">
    <source>
        <dbReference type="Google" id="ProtNLM"/>
    </source>
</evidence>
<reference evidence="2 5" key="1">
    <citation type="submission" date="2024-01" db="EMBL/GenBank/DDBJ databases">
        <title>Aequorivita flavus sp. nov., isolated from deep-sea sediment.</title>
        <authorList>
            <person name="Chen X."/>
        </authorList>
    </citation>
    <scope>NUCLEOTIDE SEQUENCE</scope>
    <source>
        <strain evidence="2">MCCC 1A16923</strain>
        <strain evidence="3 5">MCCC 1A16935</strain>
    </source>
</reference>
<dbReference type="Proteomes" id="UP001390963">
    <property type="component" value="Unassembled WGS sequence"/>
</dbReference>
<protein>
    <recommendedName>
        <fullName evidence="6">Biofilm-forming protein</fullName>
    </recommendedName>
</protein>
<accession>A0AB35YM78</accession>
<evidence type="ECO:0000313" key="5">
    <source>
        <dbReference type="Proteomes" id="UP001390963"/>
    </source>
</evidence>
<name>A0AB35YM78_9FLAO</name>
<gene>
    <name evidence="3" type="ORF">VZD24_00475</name>
    <name evidence="2" type="ORF">VZD85_02885</name>
</gene>
<dbReference type="EMBL" id="JAZBJM010000001">
    <property type="protein sequence ID" value="MEM0517285.1"/>
    <property type="molecule type" value="Genomic_DNA"/>
</dbReference>
<proteinExistence type="predicted"/>
<feature type="region of interest" description="Disordered" evidence="1">
    <location>
        <begin position="1"/>
        <end position="47"/>
    </location>
</feature>